<keyword evidence="10" id="KW-1185">Reference proteome</keyword>
<dbReference type="Gene3D" id="1.20.1250.20">
    <property type="entry name" value="MFS general substrate transporter like domains"/>
    <property type="match status" value="1"/>
</dbReference>
<gene>
    <name evidence="9" type="ORF">GCM10023147_50530</name>
</gene>
<evidence type="ECO:0000256" key="3">
    <source>
        <dbReference type="ARBA" id="ARBA00022475"/>
    </source>
</evidence>
<feature type="transmembrane region" description="Helical" evidence="7">
    <location>
        <begin position="56"/>
        <end position="79"/>
    </location>
</feature>
<feature type="transmembrane region" description="Helical" evidence="7">
    <location>
        <begin position="192"/>
        <end position="209"/>
    </location>
</feature>
<dbReference type="InterPro" id="IPR005829">
    <property type="entry name" value="Sugar_transporter_CS"/>
</dbReference>
<sequence length="450" mass="47634">MPTQPPSPSVTQAANARRAALSGFLGSTLEYYDFFIYASAAALVFGKVFFPTSGGTGTLVSIATLGVAYVARPLGAVVWGHLGDRLGRRDSLIACLVMMGGSTFLIGCLPTHAQVGGLAPALLVLLRLLQGLSAGGESPGSSSLTLEHAPDGRRAFFTSFTMSGIMFGIVISSLVFVPFASLPDSALYSWGWRVPFLLSIVVTGVALWVRRRLAEPEVFAEVKEADEVAAVPLVALLRSDWPAVLRVTLSATFPMINTIVNVFALSYAVHTKGFDKSTILYAIAAANFVAVLTQPVFGWLADRIGRKPIFAVGAIGSGLMVFVFFYSMSIGSVPLTYTSVIVLIGVFYAMPNGIYPAYFPEQFPASVRYSGMAVSLMLGLLVAGFTPALADAMMGRTDHWAPVAWMCLGFAVLSLVAMMFGPETFRVPTAELGARRAPAVAESAVVPAAS</sequence>
<protein>
    <submittedName>
        <fullName evidence="9">MFS transporter</fullName>
    </submittedName>
</protein>
<evidence type="ECO:0000256" key="1">
    <source>
        <dbReference type="ARBA" id="ARBA00004651"/>
    </source>
</evidence>
<accession>A0ABP8KHI1</accession>
<dbReference type="RefSeq" id="WP_345001548.1">
    <property type="nucleotide sequence ID" value="NZ_BAABFR010000164.1"/>
</dbReference>
<name>A0ABP8KHI1_9ACTN</name>
<keyword evidence="4 7" id="KW-0812">Transmembrane</keyword>
<evidence type="ECO:0000256" key="4">
    <source>
        <dbReference type="ARBA" id="ARBA00022692"/>
    </source>
</evidence>
<feature type="transmembrane region" description="Helical" evidence="7">
    <location>
        <begin position="402"/>
        <end position="420"/>
    </location>
</feature>
<evidence type="ECO:0000313" key="9">
    <source>
        <dbReference type="EMBL" id="GAA4406787.1"/>
    </source>
</evidence>
<evidence type="ECO:0000313" key="10">
    <source>
        <dbReference type="Proteomes" id="UP001500635"/>
    </source>
</evidence>
<comment type="subcellular location">
    <subcellularLocation>
        <location evidence="1">Cell membrane</location>
        <topology evidence="1">Multi-pass membrane protein</topology>
    </subcellularLocation>
</comment>
<organism evidence="9 10">
    <name type="scientific">Tsukamurella soli</name>
    <dbReference type="NCBI Taxonomy" id="644556"/>
    <lineage>
        <taxon>Bacteria</taxon>
        <taxon>Bacillati</taxon>
        <taxon>Actinomycetota</taxon>
        <taxon>Actinomycetes</taxon>
        <taxon>Mycobacteriales</taxon>
        <taxon>Tsukamurellaceae</taxon>
        <taxon>Tsukamurella</taxon>
    </lineage>
</organism>
<keyword evidence="3" id="KW-1003">Cell membrane</keyword>
<reference evidence="10" key="1">
    <citation type="journal article" date="2019" name="Int. J. Syst. Evol. Microbiol.">
        <title>The Global Catalogue of Microorganisms (GCM) 10K type strain sequencing project: providing services to taxonomists for standard genome sequencing and annotation.</title>
        <authorList>
            <consortium name="The Broad Institute Genomics Platform"/>
            <consortium name="The Broad Institute Genome Sequencing Center for Infectious Disease"/>
            <person name="Wu L."/>
            <person name="Ma J."/>
        </authorList>
    </citation>
    <scope>NUCLEOTIDE SEQUENCE [LARGE SCALE GENOMIC DNA]</scope>
    <source>
        <strain evidence="10">JCM 17688</strain>
    </source>
</reference>
<evidence type="ECO:0000256" key="6">
    <source>
        <dbReference type="ARBA" id="ARBA00023136"/>
    </source>
</evidence>
<dbReference type="SUPFAM" id="SSF103473">
    <property type="entry name" value="MFS general substrate transporter"/>
    <property type="match status" value="1"/>
</dbReference>
<evidence type="ECO:0000256" key="7">
    <source>
        <dbReference type="SAM" id="Phobius"/>
    </source>
</evidence>
<feature type="transmembrane region" description="Helical" evidence="7">
    <location>
        <begin position="279"/>
        <end position="301"/>
    </location>
</feature>
<feature type="transmembrane region" description="Helical" evidence="7">
    <location>
        <begin position="335"/>
        <end position="355"/>
    </location>
</feature>
<evidence type="ECO:0000256" key="5">
    <source>
        <dbReference type="ARBA" id="ARBA00022989"/>
    </source>
</evidence>
<evidence type="ECO:0000256" key="2">
    <source>
        <dbReference type="ARBA" id="ARBA00022448"/>
    </source>
</evidence>
<feature type="transmembrane region" description="Helical" evidence="7">
    <location>
        <begin position="156"/>
        <end position="180"/>
    </location>
</feature>
<dbReference type="InterPro" id="IPR036259">
    <property type="entry name" value="MFS_trans_sf"/>
</dbReference>
<feature type="transmembrane region" description="Helical" evidence="7">
    <location>
        <begin position="31"/>
        <end position="50"/>
    </location>
</feature>
<dbReference type="PROSITE" id="PS50850">
    <property type="entry name" value="MFS"/>
    <property type="match status" value="1"/>
</dbReference>
<dbReference type="PROSITE" id="PS00217">
    <property type="entry name" value="SUGAR_TRANSPORT_2"/>
    <property type="match status" value="1"/>
</dbReference>
<keyword evidence="2" id="KW-0813">Transport</keyword>
<dbReference type="PANTHER" id="PTHR43045:SF1">
    <property type="entry name" value="SHIKIMATE TRANSPORTER"/>
    <property type="match status" value="1"/>
</dbReference>
<feature type="transmembrane region" description="Helical" evidence="7">
    <location>
        <begin position="308"/>
        <end position="329"/>
    </location>
</feature>
<dbReference type="Pfam" id="PF07690">
    <property type="entry name" value="MFS_1"/>
    <property type="match status" value="1"/>
</dbReference>
<dbReference type="InterPro" id="IPR011701">
    <property type="entry name" value="MFS"/>
</dbReference>
<keyword evidence="5 7" id="KW-1133">Transmembrane helix</keyword>
<feature type="transmembrane region" description="Helical" evidence="7">
    <location>
        <begin position="367"/>
        <end position="390"/>
    </location>
</feature>
<dbReference type="EMBL" id="BAABFR010000164">
    <property type="protein sequence ID" value="GAA4406787.1"/>
    <property type="molecule type" value="Genomic_DNA"/>
</dbReference>
<proteinExistence type="predicted"/>
<keyword evidence="6 7" id="KW-0472">Membrane</keyword>
<feature type="domain" description="Major facilitator superfamily (MFS) profile" evidence="8">
    <location>
        <begin position="19"/>
        <end position="426"/>
    </location>
</feature>
<evidence type="ECO:0000259" key="8">
    <source>
        <dbReference type="PROSITE" id="PS50850"/>
    </source>
</evidence>
<comment type="caution">
    <text evidence="9">The sequence shown here is derived from an EMBL/GenBank/DDBJ whole genome shotgun (WGS) entry which is preliminary data.</text>
</comment>
<dbReference type="PANTHER" id="PTHR43045">
    <property type="entry name" value="SHIKIMATE TRANSPORTER"/>
    <property type="match status" value="1"/>
</dbReference>
<dbReference type="Proteomes" id="UP001500635">
    <property type="component" value="Unassembled WGS sequence"/>
</dbReference>
<dbReference type="CDD" id="cd17369">
    <property type="entry name" value="MFS_ShiA_like"/>
    <property type="match status" value="1"/>
</dbReference>
<dbReference type="InterPro" id="IPR020846">
    <property type="entry name" value="MFS_dom"/>
</dbReference>
<feature type="transmembrane region" description="Helical" evidence="7">
    <location>
        <begin position="243"/>
        <end position="267"/>
    </location>
</feature>